<name>A0ACB9TI69_HOLOL</name>
<evidence type="ECO:0000313" key="2">
    <source>
        <dbReference type="Proteomes" id="UP001056778"/>
    </source>
</evidence>
<sequence>MKNANKGRLTVLTQEQEEELAAGITTLEKWGFGLSKKEVLQMVADFVKENEIKTPFKEGVPGTDWFISFKNRHALSIKIPQSVEYARKKATDPFLIYGYFSLLKETLSELQLLNRPSQIWNLDESSFCIDPSKTKVVGKRGKPCSRITSTPGRENTTVCLLASASGEKGPPLIIFKGANIWDQWQTSDEIFPGMSYAASKKGWMDSTIFLNYFKNTVIPALGEERPVLIIYDGHSTHMTTSIIELAREQNITILKLPAHITHLLQPLDLAVFKAVKTAWDQRLVKWQRHNVGRKLPKNMFSQFIAEIWRDASTAILINGFKKAGIVPFNDQVVAREKFDVDALKDGTP</sequence>
<reference evidence="1" key="1">
    <citation type="submission" date="2022-04" db="EMBL/GenBank/DDBJ databases">
        <title>Chromosome-scale genome assembly of Holotrichia oblita Faldermann.</title>
        <authorList>
            <person name="Rongchong L."/>
        </authorList>
    </citation>
    <scope>NUCLEOTIDE SEQUENCE</scope>
    <source>
        <strain evidence="1">81SQS9</strain>
    </source>
</reference>
<evidence type="ECO:0000313" key="1">
    <source>
        <dbReference type="EMBL" id="KAI4466442.1"/>
    </source>
</evidence>
<proteinExistence type="predicted"/>
<comment type="caution">
    <text evidence="1">The sequence shown here is derived from an EMBL/GenBank/DDBJ whole genome shotgun (WGS) entry which is preliminary data.</text>
</comment>
<accession>A0ACB9TI69</accession>
<dbReference type="EMBL" id="CM043017">
    <property type="protein sequence ID" value="KAI4466442.1"/>
    <property type="molecule type" value="Genomic_DNA"/>
</dbReference>
<organism evidence="1 2">
    <name type="scientific">Holotrichia oblita</name>
    <name type="common">Chafer beetle</name>
    <dbReference type="NCBI Taxonomy" id="644536"/>
    <lineage>
        <taxon>Eukaryota</taxon>
        <taxon>Metazoa</taxon>
        <taxon>Ecdysozoa</taxon>
        <taxon>Arthropoda</taxon>
        <taxon>Hexapoda</taxon>
        <taxon>Insecta</taxon>
        <taxon>Pterygota</taxon>
        <taxon>Neoptera</taxon>
        <taxon>Endopterygota</taxon>
        <taxon>Coleoptera</taxon>
        <taxon>Polyphaga</taxon>
        <taxon>Scarabaeiformia</taxon>
        <taxon>Scarabaeidae</taxon>
        <taxon>Melolonthinae</taxon>
        <taxon>Holotrichia</taxon>
    </lineage>
</organism>
<gene>
    <name evidence="1" type="ORF">MML48_3g00009517</name>
</gene>
<dbReference type="Proteomes" id="UP001056778">
    <property type="component" value="Chromosome 3"/>
</dbReference>
<protein>
    <submittedName>
        <fullName evidence="1">Uncharacterized protein</fullName>
    </submittedName>
</protein>
<keyword evidence="2" id="KW-1185">Reference proteome</keyword>